<feature type="non-terminal residue" evidence="3">
    <location>
        <position position="1"/>
    </location>
</feature>
<proteinExistence type="predicted"/>
<name>K1U4X5_9ZZZZ</name>
<feature type="non-terminal residue" evidence="3">
    <location>
        <position position="179"/>
    </location>
</feature>
<comment type="caution">
    <text evidence="3">The sequence shown here is derived from an EMBL/GenBank/DDBJ whole genome shotgun (WGS) entry which is preliminary data.</text>
</comment>
<dbReference type="AlphaFoldDB" id="K1U4X5"/>
<feature type="domain" description="Csm1 subunit" evidence="2">
    <location>
        <begin position="117"/>
        <end position="178"/>
    </location>
</feature>
<dbReference type="GO" id="GO:0016740">
    <property type="term" value="F:transferase activity"/>
    <property type="evidence" value="ECO:0007669"/>
    <property type="project" value="UniProtKB-KW"/>
</dbReference>
<dbReference type="InterPro" id="IPR041062">
    <property type="entry name" value="Csm1_B"/>
</dbReference>
<evidence type="ECO:0000259" key="2">
    <source>
        <dbReference type="Pfam" id="PF18211"/>
    </source>
</evidence>
<protein>
    <submittedName>
        <fullName evidence="3">CRISPR-associated protein, Csm1 family</fullName>
    </submittedName>
</protein>
<dbReference type="PANTHER" id="PTHR36528:SF1">
    <property type="entry name" value="CRISPR SYSTEM SINGLE-STRAND-SPECIFIC DEOXYRIBONUCLEASE CAS10_CSM1 (SUBTYPE III-A)"/>
    <property type="match status" value="1"/>
</dbReference>
<dbReference type="PANTHER" id="PTHR36528">
    <property type="entry name" value="CRISPR SYSTEM SINGLE-STRAND-SPECIFIC DEOXYRIBONUCLEASE CAS10/CSM1 (SUBTYPE III-A)"/>
    <property type="match status" value="1"/>
</dbReference>
<dbReference type="NCBIfam" id="TIGR02578">
    <property type="entry name" value="cas_TM1811_Csm1"/>
    <property type="match status" value="1"/>
</dbReference>
<accession>K1U4X5</accession>
<evidence type="ECO:0000256" key="1">
    <source>
        <dbReference type="ARBA" id="ARBA00022679"/>
    </source>
</evidence>
<reference evidence="3" key="1">
    <citation type="journal article" date="2013" name="Environ. Microbiol.">
        <title>Microbiota from the distal guts of lean and obese adolescents exhibit partial functional redundancy besides clear differences in community structure.</title>
        <authorList>
            <person name="Ferrer M."/>
            <person name="Ruiz A."/>
            <person name="Lanza F."/>
            <person name="Haange S.B."/>
            <person name="Oberbach A."/>
            <person name="Till H."/>
            <person name="Bargiela R."/>
            <person name="Campoy C."/>
            <person name="Segura M.T."/>
            <person name="Richter M."/>
            <person name="von Bergen M."/>
            <person name="Seifert J."/>
            <person name="Suarez A."/>
        </authorList>
    </citation>
    <scope>NUCLEOTIDE SEQUENCE</scope>
</reference>
<keyword evidence="1" id="KW-0808">Transferase</keyword>
<dbReference type="InterPro" id="IPR052117">
    <property type="entry name" value="Cas10/Csm1_subtype-III-A"/>
</dbReference>
<dbReference type="InterPro" id="IPR013408">
    <property type="entry name" value="Cas10/Csm1"/>
</dbReference>
<gene>
    <name evidence="3" type="ORF">LEA_01512</name>
</gene>
<dbReference type="EMBL" id="AJWY01001050">
    <property type="protein sequence ID" value="EKC80317.1"/>
    <property type="molecule type" value="Genomic_DNA"/>
</dbReference>
<evidence type="ECO:0000313" key="3">
    <source>
        <dbReference type="EMBL" id="EKC80317.1"/>
    </source>
</evidence>
<dbReference type="Pfam" id="PF18211">
    <property type="entry name" value="Csm1_B"/>
    <property type="match status" value="1"/>
</dbReference>
<sequence>WFYGQTFYKTVVDNIMNNLLGIELKEEYVNSLLSVLEANLSYIPSSTSKRELADISLFDHVKITAAVASCVEQYLKEQNETNYREILFQNTKTTYEKEMFLLYSMDISGIQKFIYSISDKGALKGLRARSFYLEIMMEHVIDELLEKLSLSRANLIYTGGGHCYMLLPNTKEVLQTLDS</sequence>
<organism evidence="3">
    <name type="scientific">human gut metagenome</name>
    <dbReference type="NCBI Taxonomy" id="408170"/>
    <lineage>
        <taxon>unclassified sequences</taxon>
        <taxon>metagenomes</taxon>
        <taxon>organismal metagenomes</taxon>
    </lineage>
</organism>